<keyword evidence="2" id="KW-1185">Reference proteome</keyword>
<evidence type="ECO:0000313" key="2">
    <source>
        <dbReference type="Proteomes" id="UP001175211"/>
    </source>
</evidence>
<accession>A0AA39NDU5</accession>
<evidence type="ECO:0000313" key="1">
    <source>
        <dbReference type="EMBL" id="KAK0463825.1"/>
    </source>
</evidence>
<gene>
    <name evidence="1" type="ORF">EV420DRAFT_1476482</name>
</gene>
<comment type="caution">
    <text evidence="1">The sequence shown here is derived from an EMBL/GenBank/DDBJ whole genome shotgun (WGS) entry which is preliminary data.</text>
</comment>
<dbReference type="AlphaFoldDB" id="A0AA39NDU5"/>
<dbReference type="RefSeq" id="XP_060335135.1">
    <property type="nucleotide sequence ID" value="XM_060469336.1"/>
</dbReference>
<reference evidence="1" key="1">
    <citation type="submission" date="2023-06" db="EMBL/GenBank/DDBJ databases">
        <authorList>
            <consortium name="Lawrence Berkeley National Laboratory"/>
            <person name="Ahrendt S."/>
            <person name="Sahu N."/>
            <person name="Indic B."/>
            <person name="Wong-Bajracharya J."/>
            <person name="Merenyi Z."/>
            <person name="Ke H.-M."/>
            <person name="Monk M."/>
            <person name="Kocsube S."/>
            <person name="Drula E."/>
            <person name="Lipzen A."/>
            <person name="Balint B."/>
            <person name="Henrissat B."/>
            <person name="Andreopoulos B."/>
            <person name="Martin F.M."/>
            <person name="Harder C.B."/>
            <person name="Rigling D."/>
            <person name="Ford K.L."/>
            <person name="Foster G.D."/>
            <person name="Pangilinan J."/>
            <person name="Papanicolaou A."/>
            <person name="Barry K."/>
            <person name="LaButti K."/>
            <person name="Viragh M."/>
            <person name="Koriabine M."/>
            <person name="Yan M."/>
            <person name="Riley R."/>
            <person name="Champramary S."/>
            <person name="Plett K.L."/>
            <person name="Tsai I.J."/>
            <person name="Slot J."/>
            <person name="Sipos G."/>
            <person name="Plett J."/>
            <person name="Nagy L.G."/>
            <person name="Grigoriev I.V."/>
        </authorList>
    </citation>
    <scope>NUCLEOTIDE SEQUENCE</scope>
    <source>
        <strain evidence="1">CCBAS 213</strain>
    </source>
</reference>
<protein>
    <submittedName>
        <fullName evidence="1">Uncharacterized protein</fullName>
    </submittedName>
</protein>
<proteinExistence type="predicted"/>
<name>A0AA39NDU5_ARMTA</name>
<organism evidence="1 2">
    <name type="scientific">Armillaria tabescens</name>
    <name type="common">Ringless honey mushroom</name>
    <name type="synonym">Agaricus tabescens</name>
    <dbReference type="NCBI Taxonomy" id="1929756"/>
    <lineage>
        <taxon>Eukaryota</taxon>
        <taxon>Fungi</taxon>
        <taxon>Dikarya</taxon>
        <taxon>Basidiomycota</taxon>
        <taxon>Agaricomycotina</taxon>
        <taxon>Agaricomycetes</taxon>
        <taxon>Agaricomycetidae</taxon>
        <taxon>Agaricales</taxon>
        <taxon>Marasmiineae</taxon>
        <taxon>Physalacriaceae</taxon>
        <taxon>Desarmillaria</taxon>
    </lineage>
</organism>
<dbReference type="Proteomes" id="UP001175211">
    <property type="component" value="Unassembled WGS sequence"/>
</dbReference>
<dbReference type="GeneID" id="85352884"/>
<dbReference type="EMBL" id="JAUEPS010000007">
    <property type="protein sequence ID" value="KAK0463825.1"/>
    <property type="molecule type" value="Genomic_DNA"/>
</dbReference>
<sequence>MLLKFANSDFFQSPLIDVDTGDLMYNIVTVHHTEDQDKLVVLLKNPQGKAISKIVWVKPNPSMLFNFQRLYNVSAVIDQDDVQDMESAVEDGVIRIPTRFDTEYFWIVGADSLTLYDVDSDTTKGRFYFNCSYHPDAPKKFVPAIGPLGHHYLDFPSHDLAHDTEIILTFLLLEVYRRGIFSLPWPIFIFKNKESINLKKKIDAWRARNKWRCS</sequence>